<dbReference type="AlphaFoldDB" id="A0AAV4YG70"/>
<evidence type="ECO:0000256" key="1">
    <source>
        <dbReference type="SAM" id="MobiDB-lite"/>
    </source>
</evidence>
<sequence length="404" mass="45994">MFSLREEDIKSRSDYPDIDDLSSFFDFDLGTTIESNEKDYPSRYGRPNTSVLGEGEEVVTISVNDSKAVISQAVVGPYQVSVVDANSPMLSELGAASVPSATYAENPRPDYPQRGYSPNHQHQHQHPPNTHSYEGHHHGPPDHTERQYRPNDYYPADNHPPPRNYGPAPALAQPPPQGSYDAKKVTQLSKTPLINTRLVTIMDNHLLPNHNLHTTSIHHKHTINILHHPITTIQLHNLLMLQSEALKNPGGKFPLPNILIGMTNRTKNQNTAHTMYTLHILHQYPIAIHHPTQFLNTRNPRMDLQTNLDTVMPLTPNLKQLTVLHHLHPVSINLKNQVTIPHQDILLPLPKLHQELELLSYASPSHHHHESYSESSKPGITIRFKGQISISPWRWWRWWTEHSC</sequence>
<accession>A0AAV4YG70</accession>
<evidence type="ECO:0000313" key="2">
    <source>
        <dbReference type="EMBL" id="GIZ05274.1"/>
    </source>
</evidence>
<evidence type="ECO:0000313" key="3">
    <source>
        <dbReference type="Proteomes" id="UP001054945"/>
    </source>
</evidence>
<feature type="region of interest" description="Disordered" evidence="1">
    <location>
        <begin position="100"/>
        <end position="183"/>
    </location>
</feature>
<feature type="compositionally biased region" description="Basic and acidic residues" evidence="1">
    <location>
        <begin position="133"/>
        <end position="149"/>
    </location>
</feature>
<dbReference type="Proteomes" id="UP001054945">
    <property type="component" value="Unassembled WGS sequence"/>
</dbReference>
<comment type="caution">
    <text evidence="2">The sequence shown here is derived from an EMBL/GenBank/DDBJ whole genome shotgun (WGS) entry which is preliminary data.</text>
</comment>
<reference evidence="2 3" key="1">
    <citation type="submission" date="2021-06" db="EMBL/GenBank/DDBJ databases">
        <title>Caerostris extrusa draft genome.</title>
        <authorList>
            <person name="Kono N."/>
            <person name="Arakawa K."/>
        </authorList>
    </citation>
    <scope>NUCLEOTIDE SEQUENCE [LARGE SCALE GENOMIC DNA]</scope>
</reference>
<dbReference type="EMBL" id="BPLR01019256">
    <property type="protein sequence ID" value="GIZ05274.1"/>
    <property type="molecule type" value="Genomic_DNA"/>
</dbReference>
<proteinExistence type="predicted"/>
<name>A0AAV4YG70_CAEEX</name>
<protein>
    <submittedName>
        <fullName evidence="2">Uncharacterized protein</fullName>
    </submittedName>
</protein>
<organism evidence="2 3">
    <name type="scientific">Caerostris extrusa</name>
    <name type="common">Bark spider</name>
    <name type="synonym">Caerostris bankana</name>
    <dbReference type="NCBI Taxonomy" id="172846"/>
    <lineage>
        <taxon>Eukaryota</taxon>
        <taxon>Metazoa</taxon>
        <taxon>Ecdysozoa</taxon>
        <taxon>Arthropoda</taxon>
        <taxon>Chelicerata</taxon>
        <taxon>Arachnida</taxon>
        <taxon>Araneae</taxon>
        <taxon>Araneomorphae</taxon>
        <taxon>Entelegynae</taxon>
        <taxon>Araneoidea</taxon>
        <taxon>Araneidae</taxon>
        <taxon>Caerostris</taxon>
    </lineage>
</organism>
<keyword evidence="3" id="KW-1185">Reference proteome</keyword>
<gene>
    <name evidence="2" type="primary">AVEN_164582_1</name>
    <name evidence="2" type="ORF">CEXT_116011</name>
</gene>